<dbReference type="InterPro" id="IPR039251">
    <property type="entry name" value="OXLD1"/>
</dbReference>
<evidence type="ECO:0000313" key="1">
    <source>
        <dbReference type="Proteomes" id="UP000095284"/>
    </source>
</evidence>
<dbReference type="PANTHER" id="PTHR21193:SF3">
    <property type="entry name" value="OXIDOREDUCTASE-LIKE DOMAIN-CONTAINING PROTEIN 1"/>
    <property type="match status" value="1"/>
</dbReference>
<dbReference type="Pfam" id="PF09791">
    <property type="entry name" value="Oxidored-like"/>
    <property type="match status" value="1"/>
</dbReference>
<dbReference type="AlphaFoldDB" id="A0A1I7RHG8"/>
<dbReference type="GO" id="GO:0005739">
    <property type="term" value="C:mitochondrion"/>
    <property type="evidence" value="ECO:0007669"/>
    <property type="project" value="TreeGrafter"/>
</dbReference>
<dbReference type="InterPro" id="IPR019180">
    <property type="entry name" value="Oxidoreductase-like_N"/>
</dbReference>
<sequence length="102" mass="11602">MLGMKRYAGIIRRCLSTANKTPELPVFPEPPDPLSCCGSGCQNCIWIEYAEKVGQFFKEHPEGNKLTAAQKEEKIQRLLRENVTDTNLRAYLSIEVKTNMKN</sequence>
<organism evidence="1 2">
    <name type="scientific">Bursaphelenchus xylophilus</name>
    <name type="common">Pinewood nematode worm</name>
    <name type="synonym">Aphelenchoides xylophilus</name>
    <dbReference type="NCBI Taxonomy" id="6326"/>
    <lineage>
        <taxon>Eukaryota</taxon>
        <taxon>Metazoa</taxon>
        <taxon>Ecdysozoa</taxon>
        <taxon>Nematoda</taxon>
        <taxon>Chromadorea</taxon>
        <taxon>Rhabditida</taxon>
        <taxon>Tylenchina</taxon>
        <taxon>Tylenchomorpha</taxon>
        <taxon>Aphelenchoidea</taxon>
        <taxon>Aphelenchoididae</taxon>
        <taxon>Bursaphelenchus</taxon>
    </lineage>
</organism>
<dbReference type="WBParaSite" id="BXY_0014500.1">
    <property type="protein sequence ID" value="BXY_0014500.1"/>
    <property type="gene ID" value="BXY_0014500"/>
</dbReference>
<dbReference type="PANTHER" id="PTHR21193">
    <property type="entry name" value="OXIDOREDUCTASE-LIKE DOMAIN-CONTAINING PROTEIN 1"/>
    <property type="match status" value="1"/>
</dbReference>
<name>A0A1I7RHG8_BURXY</name>
<reference evidence="2" key="1">
    <citation type="submission" date="2016-11" db="UniProtKB">
        <authorList>
            <consortium name="WormBaseParasite"/>
        </authorList>
    </citation>
    <scope>IDENTIFICATION</scope>
</reference>
<dbReference type="eggNOG" id="ENOG502RTAK">
    <property type="taxonomic scope" value="Eukaryota"/>
</dbReference>
<dbReference type="Proteomes" id="UP000095284">
    <property type="component" value="Unplaced"/>
</dbReference>
<accession>A0A1I7RHG8</accession>
<proteinExistence type="predicted"/>
<evidence type="ECO:0000313" key="2">
    <source>
        <dbReference type="WBParaSite" id="BXY_0014500.1"/>
    </source>
</evidence>
<protein>
    <submittedName>
        <fullName evidence="2">Oxidoreductase-like domain-containing protein</fullName>
    </submittedName>
</protein>